<name>A0ABV6SEA2_9SPHN</name>
<dbReference type="SUPFAM" id="SSF47413">
    <property type="entry name" value="lambda repressor-like DNA-binding domains"/>
    <property type="match status" value="1"/>
</dbReference>
<protein>
    <submittedName>
        <fullName evidence="1">Transcriptional regulator</fullName>
    </submittedName>
</protein>
<evidence type="ECO:0000313" key="1">
    <source>
        <dbReference type="EMBL" id="MFC0687595.1"/>
    </source>
</evidence>
<keyword evidence="2" id="KW-1185">Reference proteome</keyword>
<dbReference type="EMBL" id="JBHLTM010000088">
    <property type="protein sequence ID" value="MFC0687595.1"/>
    <property type="molecule type" value="Genomic_DNA"/>
</dbReference>
<comment type="caution">
    <text evidence="1">The sequence shown here is derived from an EMBL/GenBank/DDBJ whole genome shotgun (WGS) entry which is preliminary data.</text>
</comment>
<dbReference type="InterPro" id="IPR031856">
    <property type="entry name" value="YdaS_toxin-like"/>
</dbReference>
<dbReference type="RefSeq" id="WP_267224183.1">
    <property type="nucleotide sequence ID" value="NZ_JAPCWC010000032.1"/>
</dbReference>
<dbReference type="InterPro" id="IPR010982">
    <property type="entry name" value="Lambda_DNA-bd_dom_sf"/>
</dbReference>
<dbReference type="Gene3D" id="1.10.260.40">
    <property type="entry name" value="lambda repressor-like DNA-binding domains"/>
    <property type="match status" value="1"/>
</dbReference>
<proteinExistence type="predicted"/>
<accession>A0ABV6SEA2</accession>
<sequence>MTQDVTPFEALQKALSIAGGQSATARICNVSQTAVWKWLQSGKRLPAEHVLPMSAATGVPPHQLRPDIYPLSLMIEDPNYTEECNPLLIKQSVPVVCDPTAKAQRTDGAE</sequence>
<dbReference type="Proteomes" id="UP001589858">
    <property type="component" value="Unassembled WGS sequence"/>
</dbReference>
<dbReference type="Pfam" id="PF15943">
    <property type="entry name" value="YdaS_toxin"/>
    <property type="match status" value="1"/>
</dbReference>
<gene>
    <name evidence="1" type="ORF">ACFFF8_23680</name>
</gene>
<evidence type="ECO:0000313" key="2">
    <source>
        <dbReference type="Proteomes" id="UP001589858"/>
    </source>
</evidence>
<organism evidence="1 2">
    <name type="scientific">Novosphingobium clariflavum</name>
    <dbReference type="NCBI Taxonomy" id="2029884"/>
    <lineage>
        <taxon>Bacteria</taxon>
        <taxon>Pseudomonadati</taxon>
        <taxon>Pseudomonadota</taxon>
        <taxon>Alphaproteobacteria</taxon>
        <taxon>Sphingomonadales</taxon>
        <taxon>Sphingomonadaceae</taxon>
        <taxon>Novosphingobium</taxon>
    </lineage>
</organism>
<reference evidence="1 2" key="1">
    <citation type="submission" date="2024-09" db="EMBL/GenBank/DDBJ databases">
        <authorList>
            <person name="Sun Q."/>
            <person name="Mori K."/>
        </authorList>
    </citation>
    <scope>NUCLEOTIDE SEQUENCE [LARGE SCALE GENOMIC DNA]</scope>
    <source>
        <strain evidence="1 2">CICC 11035S</strain>
    </source>
</reference>